<proteinExistence type="inferred from homology"/>
<dbReference type="AlphaFoldDB" id="A0A498K1T7"/>
<dbReference type="Proteomes" id="UP000290289">
    <property type="component" value="Chromosome 4"/>
</dbReference>
<gene>
    <name evidence="3" type="ORF">DVH24_026660</name>
</gene>
<keyword evidence="2" id="KW-0808">Transferase</keyword>
<dbReference type="Pfam" id="PF00201">
    <property type="entry name" value="UDPGT"/>
    <property type="match status" value="1"/>
</dbReference>
<dbReference type="GO" id="GO:0080043">
    <property type="term" value="F:quercetin 3-O-glucosyltransferase activity"/>
    <property type="evidence" value="ECO:0007669"/>
    <property type="project" value="TreeGrafter"/>
</dbReference>
<dbReference type="SUPFAM" id="SSF53756">
    <property type="entry name" value="UDP-Glycosyltransferase/glycogen phosphorylase"/>
    <property type="match status" value="1"/>
</dbReference>
<reference evidence="3 4" key="1">
    <citation type="submission" date="2018-10" db="EMBL/GenBank/DDBJ databases">
        <title>A high-quality apple genome assembly.</title>
        <authorList>
            <person name="Hu J."/>
        </authorList>
    </citation>
    <scope>NUCLEOTIDE SEQUENCE [LARGE SCALE GENOMIC DNA]</scope>
    <source>
        <strain evidence="4">cv. HFTH1</strain>
        <tissue evidence="3">Young leaf</tissue>
    </source>
</reference>
<dbReference type="GO" id="GO:0080044">
    <property type="term" value="F:quercetin 7-O-glucosyltransferase activity"/>
    <property type="evidence" value="ECO:0007669"/>
    <property type="project" value="TreeGrafter"/>
</dbReference>
<evidence type="ECO:0000313" key="4">
    <source>
        <dbReference type="Proteomes" id="UP000290289"/>
    </source>
</evidence>
<comment type="similarity">
    <text evidence="1">Belongs to the UDP-glycosyltransferase family.</text>
</comment>
<evidence type="ECO:0000256" key="1">
    <source>
        <dbReference type="ARBA" id="ARBA00009995"/>
    </source>
</evidence>
<dbReference type="PANTHER" id="PTHR11926:SF1392">
    <property type="entry name" value="GLYCOSYLTRANSFERASE"/>
    <property type="match status" value="1"/>
</dbReference>
<evidence type="ECO:0000256" key="2">
    <source>
        <dbReference type="ARBA" id="ARBA00022679"/>
    </source>
</evidence>
<dbReference type="PANTHER" id="PTHR11926">
    <property type="entry name" value="GLUCOSYL/GLUCURONOSYL TRANSFERASES"/>
    <property type="match status" value="1"/>
</dbReference>
<evidence type="ECO:0000313" key="3">
    <source>
        <dbReference type="EMBL" id="RXI02130.1"/>
    </source>
</evidence>
<dbReference type="EMBL" id="RDQH01000330">
    <property type="protein sequence ID" value="RXI02130.1"/>
    <property type="molecule type" value="Genomic_DNA"/>
</dbReference>
<comment type="caution">
    <text evidence="3">The sequence shown here is derived from an EMBL/GenBank/DDBJ whole genome shotgun (WGS) entry which is preliminary data.</text>
</comment>
<protein>
    <submittedName>
        <fullName evidence="3">Uncharacterized protein</fullName>
    </submittedName>
</protein>
<organism evidence="3 4">
    <name type="scientific">Malus domestica</name>
    <name type="common">Apple</name>
    <name type="synonym">Pyrus malus</name>
    <dbReference type="NCBI Taxonomy" id="3750"/>
    <lineage>
        <taxon>Eukaryota</taxon>
        <taxon>Viridiplantae</taxon>
        <taxon>Streptophyta</taxon>
        <taxon>Embryophyta</taxon>
        <taxon>Tracheophyta</taxon>
        <taxon>Spermatophyta</taxon>
        <taxon>Magnoliopsida</taxon>
        <taxon>eudicotyledons</taxon>
        <taxon>Gunneridae</taxon>
        <taxon>Pentapetalae</taxon>
        <taxon>rosids</taxon>
        <taxon>fabids</taxon>
        <taxon>Rosales</taxon>
        <taxon>Rosaceae</taxon>
        <taxon>Amygdaloideae</taxon>
        <taxon>Maleae</taxon>
        <taxon>Malus</taxon>
    </lineage>
</organism>
<sequence>MYHLSYEHNEKFLMTRIRYFVSFGSMVKLTQEQLLEFWHGLVNSGRQFLWAVRLDKLRGEQGELVIPVKLERGFIVEWVPQEEVLAHKAVGGEVNSIPEGIWAGVPMLCWPQLADQPVICRY</sequence>
<keyword evidence="4" id="KW-1185">Reference proteome</keyword>
<accession>A0A498K1T7</accession>
<dbReference type="Gene3D" id="3.40.50.2000">
    <property type="entry name" value="Glycogen Phosphorylase B"/>
    <property type="match status" value="1"/>
</dbReference>
<name>A0A498K1T7_MALDO</name>
<dbReference type="InterPro" id="IPR002213">
    <property type="entry name" value="UDP_glucos_trans"/>
</dbReference>